<keyword evidence="2" id="KW-1185">Reference proteome</keyword>
<evidence type="ECO:0000313" key="2">
    <source>
        <dbReference type="Proteomes" id="UP000027142"/>
    </source>
</evidence>
<dbReference type="RefSeq" id="WP_038482368.1">
    <property type="nucleotide sequence ID" value="NZ_CP003923.1"/>
</dbReference>
<dbReference type="OrthoDB" id="2872890at2"/>
<gene>
    <name evidence="1" type="ORF">BleG1_2916</name>
</gene>
<dbReference type="AlphaFoldDB" id="A0A060M0D2"/>
<name>A0A060M0D2_9BACI</name>
<dbReference type="Proteomes" id="UP000027142">
    <property type="component" value="Chromosome"/>
</dbReference>
<dbReference type="HOGENOM" id="CLU_2393750_0_0_9"/>
<proteinExistence type="predicted"/>
<dbReference type="PATRIC" id="fig|1246626.3.peg.2904"/>
<dbReference type="EMBL" id="CP003923">
    <property type="protein sequence ID" value="AIC95480.1"/>
    <property type="molecule type" value="Genomic_DNA"/>
</dbReference>
<sequence length="93" mass="10607">MIDTAYVEIKCARELYAASRKYRVFINDHFVGSLKRRQKMTIEVPAGTHKLFATNDASFTETLELSIQEGDKVSYQLKGCRDKSLSFTKILAI</sequence>
<dbReference type="eggNOG" id="ENOG5030CYU">
    <property type="taxonomic scope" value="Bacteria"/>
</dbReference>
<accession>A0A060M0D2</accession>
<organism evidence="1 2">
    <name type="scientific">Shouchella lehensis G1</name>
    <dbReference type="NCBI Taxonomy" id="1246626"/>
    <lineage>
        <taxon>Bacteria</taxon>
        <taxon>Bacillati</taxon>
        <taxon>Bacillota</taxon>
        <taxon>Bacilli</taxon>
        <taxon>Bacillales</taxon>
        <taxon>Bacillaceae</taxon>
        <taxon>Shouchella</taxon>
    </lineage>
</organism>
<dbReference type="KEGG" id="ble:BleG1_2916"/>
<reference evidence="1 2" key="1">
    <citation type="journal article" date="2014" name="Gene">
        <title>A comparative genomic analysis of the alkalitolerant soil bacterium Bacillus lehensis G1.</title>
        <authorList>
            <person name="Noor Y.M."/>
            <person name="Samsulrizal N.H."/>
            <person name="Jema'on N.A."/>
            <person name="Low K.O."/>
            <person name="Ramli A.N."/>
            <person name="Alias N.I."/>
            <person name="Damis S.I."/>
            <person name="Fuzi S.F."/>
            <person name="Isa M.N."/>
            <person name="Murad A.M."/>
            <person name="Raih M.F."/>
            <person name="Bakar F.D."/>
            <person name="Najimudin N."/>
            <person name="Mahadi N.M."/>
            <person name="Illias R.M."/>
        </authorList>
    </citation>
    <scope>NUCLEOTIDE SEQUENCE [LARGE SCALE GENOMIC DNA]</scope>
    <source>
        <strain evidence="1 2">G1</strain>
    </source>
</reference>
<evidence type="ECO:0008006" key="3">
    <source>
        <dbReference type="Google" id="ProtNLM"/>
    </source>
</evidence>
<dbReference type="STRING" id="1246626.BleG1_2916"/>
<evidence type="ECO:0000313" key="1">
    <source>
        <dbReference type="EMBL" id="AIC95480.1"/>
    </source>
</evidence>
<protein>
    <recommendedName>
        <fullName evidence="3">PEGA domain-containing protein</fullName>
    </recommendedName>
</protein>